<evidence type="ECO:0000259" key="3">
    <source>
        <dbReference type="Pfam" id="PF22335"/>
    </source>
</evidence>
<sequence>MTCCLYLFEAHTIQPFIFDSGRLAEMVGASELIEDLFDEPLKKTLKELNIDFNDDAFIRKGGGAWTLKLESMDDAMKLQAVWGLVVAEKAPGLSFSHTVAEGCSISDALEDGRKKLLRMRNRAMPRLPVPGPLIKRAPRTGNPAVEWANVKKDRYEWIDEATREKRKFRKGTALNRKFLSRDTLEKFTFPLNLDPDEKDAFPFDSDNHYVAIVHADGNGLGQELITLGEKLKNDGKTDSKAIFREVSNSIKNATEAAAKEALSSEVRNSRSFTTRRILPFRPLVLGGDDLTVIIRAEYALSFTQTFIEAFEKETQSELSKIESDHVPKGLTACAGVCFVKVNQPFYLGYQLAESLCKHSKDTARRMSKQNGDKIPSAVTFHRVTTSFTTSYEAIQDEEMKAGDHHQLTMGAYGVGAHSHGLPPLADIIEMKSLFQKPVMAKGPIRNFLTLLHADPVEARKAYRRWIENMEKNAELQPCLEDFYTLSENIFGHISNKDDLPFQKMDEADNYRTFIGDLTQLIAVEGEAHDH</sequence>
<dbReference type="GO" id="GO:0051607">
    <property type="term" value="P:defense response to virus"/>
    <property type="evidence" value="ECO:0007669"/>
    <property type="project" value="UniProtKB-KW"/>
</dbReference>
<dbReference type="GO" id="GO:0000166">
    <property type="term" value="F:nucleotide binding"/>
    <property type="evidence" value="ECO:0007669"/>
    <property type="project" value="UniProtKB-KW"/>
</dbReference>
<proteinExistence type="predicted"/>
<keyword evidence="2" id="KW-0051">Antiviral defense</keyword>
<dbReference type="Gene3D" id="3.30.70.270">
    <property type="match status" value="1"/>
</dbReference>
<gene>
    <name evidence="4" type="ORF">DSCOOX_04170</name>
</gene>
<evidence type="ECO:0000313" key="4">
    <source>
        <dbReference type="EMBL" id="BBO87237.1"/>
    </source>
</evidence>
<name>A0A5K8A463_9BACT</name>
<evidence type="ECO:0000256" key="1">
    <source>
        <dbReference type="ARBA" id="ARBA00022741"/>
    </source>
</evidence>
<dbReference type="InterPro" id="IPR054767">
    <property type="entry name" value="Cas10-Cmr2_palm2"/>
</dbReference>
<dbReference type="EMBL" id="AP021879">
    <property type="protein sequence ID" value="BBO87237.1"/>
    <property type="molecule type" value="Genomic_DNA"/>
</dbReference>
<evidence type="ECO:0000256" key="2">
    <source>
        <dbReference type="ARBA" id="ARBA00023118"/>
    </source>
</evidence>
<reference evidence="4 5" key="1">
    <citation type="submission" date="2019-11" db="EMBL/GenBank/DDBJ databases">
        <title>Comparative genomics of hydrocarbon-degrading Desulfosarcina strains.</title>
        <authorList>
            <person name="Watanabe M."/>
            <person name="Kojima H."/>
            <person name="Fukui M."/>
        </authorList>
    </citation>
    <scope>NUCLEOTIDE SEQUENCE [LARGE SCALE GENOMIC DNA]</scope>
    <source>
        <strain evidence="5">oXyS1</strain>
    </source>
</reference>
<keyword evidence="1" id="KW-0547">Nucleotide-binding</keyword>
<organism evidence="4 5">
    <name type="scientific">Desulfosarcina ovata subsp. ovata</name>
    <dbReference type="NCBI Taxonomy" id="2752305"/>
    <lineage>
        <taxon>Bacteria</taxon>
        <taxon>Pseudomonadati</taxon>
        <taxon>Thermodesulfobacteriota</taxon>
        <taxon>Desulfobacteria</taxon>
        <taxon>Desulfobacterales</taxon>
        <taxon>Desulfosarcinaceae</taxon>
        <taxon>Desulfosarcina</taxon>
    </lineage>
</organism>
<accession>A0A5K8A463</accession>
<dbReference type="AlphaFoldDB" id="A0A5K8A463"/>
<dbReference type="Pfam" id="PF22335">
    <property type="entry name" value="Cas10-Cmr2_palm2"/>
    <property type="match status" value="1"/>
</dbReference>
<protein>
    <recommendedName>
        <fullName evidence="3">Cas10/Cmr2 second palm domain-containing protein</fullName>
    </recommendedName>
</protein>
<dbReference type="RefSeq" id="WP_155308715.1">
    <property type="nucleotide sequence ID" value="NZ_AP021879.1"/>
</dbReference>
<dbReference type="Proteomes" id="UP000422108">
    <property type="component" value="Chromosome"/>
</dbReference>
<feature type="domain" description="Cas10/Cmr2 second palm" evidence="3">
    <location>
        <begin position="209"/>
        <end position="364"/>
    </location>
</feature>
<evidence type="ECO:0000313" key="5">
    <source>
        <dbReference type="Proteomes" id="UP000422108"/>
    </source>
</evidence>
<keyword evidence="5" id="KW-1185">Reference proteome</keyword>
<dbReference type="InterPro" id="IPR043128">
    <property type="entry name" value="Rev_trsase/Diguanyl_cyclase"/>
</dbReference>